<organism evidence="1 2">
    <name type="scientific">Nitrosomonas ureae</name>
    <dbReference type="NCBI Taxonomy" id="44577"/>
    <lineage>
        <taxon>Bacteria</taxon>
        <taxon>Pseudomonadati</taxon>
        <taxon>Pseudomonadota</taxon>
        <taxon>Betaproteobacteria</taxon>
        <taxon>Nitrosomonadales</taxon>
        <taxon>Nitrosomonadaceae</taxon>
        <taxon>Nitrosomonas</taxon>
    </lineage>
</organism>
<keyword evidence="2" id="KW-1185">Reference proteome</keyword>
<gene>
    <name evidence="1" type="ORF">SAMN05216406_11494</name>
</gene>
<dbReference type="Proteomes" id="UP000182882">
    <property type="component" value="Unassembled WGS sequence"/>
</dbReference>
<dbReference type="EMBL" id="FNLN01000014">
    <property type="protein sequence ID" value="SDT97597.1"/>
    <property type="molecule type" value="Genomic_DNA"/>
</dbReference>
<sequence>MATRKKAKEPNQQEAKTLIIKNQKGKSEERKLAEVLLSPTALNAFTAETFIATSARALDLTEAVDIMNGKTEKIIAGDLSELESTLIAQAVSLNAIFNTLAKRSAQNMGNYLKSTEVYMRLALKAQAQCARTIEILAAIKNPPIIYAKQANIAHGHQQINNNTTHTHTGKNINSSNELLSEDNNETLDTRRTIETSGVNQKLAAVETIHGSKDINRKSNIQPECIYAWIKQVSKRNAPIIKASKTDY</sequence>
<name>A0A1H2ER48_9PROT</name>
<dbReference type="AlphaFoldDB" id="A0A1H2ER48"/>
<evidence type="ECO:0000313" key="2">
    <source>
        <dbReference type="Proteomes" id="UP000182882"/>
    </source>
</evidence>
<accession>A0A1H2ER48</accession>
<reference evidence="2" key="1">
    <citation type="submission" date="2016-10" db="EMBL/GenBank/DDBJ databases">
        <authorList>
            <person name="Varghese N."/>
            <person name="Submissions S."/>
        </authorList>
    </citation>
    <scope>NUCLEOTIDE SEQUENCE [LARGE SCALE GENOMIC DNA]</scope>
    <source>
        <strain evidence="2">Nm10</strain>
    </source>
</reference>
<evidence type="ECO:0000313" key="1">
    <source>
        <dbReference type="EMBL" id="SDT97597.1"/>
    </source>
</evidence>
<dbReference type="KEGG" id="nur:ATY38_11895"/>
<proteinExistence type="predicted"/>
<dbReference type="RefSeq" id="WP_062559491.1">
    <property type="nucleotide sequence ID" value="NZ_CP013341.1"/>
</dbReference>
<protein>
    <submittedName>
        <fullName evidence="1">Uncharacterized protein</fullName>
    </submittedName>
</protein>